<sequence length="66" mass="7341">MTNFHSGSDLPLRIAGCLACVKGLITSNTQILYLRHQQVLWDHADVSTSLVQMHLILFIVPSYGIC</sequence>
<dbReference type="EMBL" id="CM027687">
    <property type="protein sequence ID" value="KAG0520611.1"/>
    <property type="molecule type" value="Genomic_DNA"/>
</dbReference>
<proteinExistence type="predicted"/>
<dbReference type="Proteomes" id="UP000807115">
    <property type="component" value="Chromosome 8"/>
</dbReference>
<comment type="caution">
    <text evidence="1">The sequence shown here is derived from an EMBL/GenBank/DDBJ whole genome shotgun (WGS) entry which is preliminary data.</text>
</comment>
<organism evidence="1 2">
    <name type="scientific">Sorghum bicolor</name>
    <name type="common">Sorghum</name>
    <name type="synonym">Sorghum vulgare</name>
    <dbReference type="NCBI Taxonomy" id="4558"/>
    <lineage>
        <taxon>Eukaryota</taxon>
        <taxon>Viridiplantae</taxon>
        <taxon>Streptophyta</taxon>
        <taxon>Embryophyta</taxon>
        <taxon>Tracheophyta</taxon>
        <taxon>Spermatophyta</taxon>
        <taxon>Magnoliopsida</taxon>
        <taxon>Liliopsida</taxon>
        <taxon>Poales</taxon>
        <taxon>Poaceae</taxon>
        <taxon>PACMAD clade</taxon>
        <taxon>Panicoideae</taxon>
        <taxon>Andropogonodae</taxon>
        <taxon>Andropogoneae</taxon>
        <taxon>Sorghinae</taxon>
        <taxon>Sorghum</taxon>
    </lineage>
</organism>
<dbReference type="AlphaFoldDB" id="A0A921QHJ8"/>
<reference evidence="1" key="1">
    <citation type="journal article" date="2019" name="BMC Genomics">
        <title>A new reference genome for Sorghum bicolor reveals high levels of sequence similarity between sweet and grain genotypes: implications for the genetics of sugar metabolism.</title>
        <authorList>
            <person name="Cooper E.A."/>
            <person name="Brenton Z.W."/>
            <person name="Flinn B.S."/>
            <person name="Jenkins J."/>
            <person name="Shu S."/>
            <person name="Flowers D."/>
            <person name="Luo F."/>
            <person name="Wang Y."/>
            <person name="Xia P."/>
            <person name="Barry K."/>
            <person name="Daum C."/>
            <person name="Lipzen A."/>
            <person name="Yoshinaga Y."/>
            <person name="Schmutz J."/>
            <person name="Saski C."/>
            <person name="Vermerris W."/>
            <person name="Kresovich S."/>
        </authorList>
    </citation>
    <scope>NUCLEOTIDE SEQUENCE</scope>
</reference>
<gene>
    <name evidence="1" type="ORF">BDA96_08G088900</name>
</gene>
<evidence type="ECO:0000313" key="2">
    <source>
        <dbReference type="Proteomes" id="UP000807115"/>
    </source>
</evidence>
<name>A0A921QHJ8_SORBI</name>
<reference evidence="1" key="2">
    <citation type="submission" date="2020-10" db="EMBL/GenBank/DDBJ databases">
        <authorList>
            <person name="Cooper E.A."/>
            <person name="Brenton Z.W."/>
            <person name="Flinn B.S."/>
            <person name="Jenkins J."/>
            <person name="Shu S."/>
            <person name="Flowers D."/>
            <person name="Luo F."/>
            <person name="Wang Y."/>
            <person name="Xia P."/>
            <person name="Barry K."/>
            <person name="Daum C."/>
            <person name="Lipzen A."/>
            <person name="Yoshinaga Y."/>
            <person name="Schmutz J."/>
            <person name="Saski C."/>
            <person name="Vermerris W."/>
            <person name="Kresovich S."/>
        </authorList>
    </citation>
    <scope>NUCLEOTIDE SEQUENCE</scope>
</reference>
<protein>
    <submittedName>
        <fullName evidence="1">Uncharacterized protein</fullName>
    </submittedName>
</protein>
<accession>A0A921QHJ8</accession>
<evidence type="ECO:0000313" key="1">
    <source>
        <dbReference type="EMBL" id="KAG0520611.1"/>
    </source>
</evidence>